<organism evidence="10 11">
    <name type="scientific">Cricetulus griseus</name>
    <name type="common">Chinese hamster</name>
    <name type="synonym">Cricetulus barabensis griseus</name>
    <dbReference type="NCBI Taxonomy" id="10029"/>
    <lineage>
        <taxon>Eukaryota</taxon>
        <taxon>Metazoa</taxon>
        <taxon>Chordata</taxon>
        <taxon>Craniata</taxon>
        <taxon>Vertebrata</taxon>
        <taxon>Euteleostomi</taxon>
        <taxon>Mammalia</taxon>
        <taxon>Eutheria</taxon>
        <taxon>Euarchontoglires</taxon>
        <taxon>Glires</taxon>
        <taxon>Rodentia</taxon>
        <taxon>Myomorpha</taxon>
        <taxon>Muroidea</taxon>
        <taxon>Cricetidae</taxon>
        <taxon>Cricetinae</taxon>
        <taxon>Cricetulus</taxon>
    </lineage>
</organism>
<evidence type="ECO:0000256" key="8">
    <source>
        <dbReference type="ARBA" id="ARBA00051722"/>
    </source>
</evidence>
<evidence type="ECO:0000256" key="7">
    <source>
        <dbReference type="ARBA" id="ARBA00048336"/>
    </source>
</evidence>
<reference evidence="11" key="1">
    <citation type="journal article" date="2011" name="Nat. Biotechnol.">
        <title>The genomic sequence of the Chinese hamster ovary (CHO)-K1 cell line.</title>
        <authorList>
            <person name="Xu X."/>
            <person name="Nagarajan H."/>
            <person name="Lewis N.E."/>
            <person name="Pan S."/>
            <person name="Cai Z."/>
            <person name="Liu X."/>
            <person name="Chen W."/>
            <person name="Xie M."/>
            <person name="Wang W."/>
            <person name="Hammond S."/>
            <person name="Andersen M.R."/>
            <person name="Neff N."/>
            <person name="Passarelli B."/>
            <person name="Koh W."/>
            <person name="Fan H.C."/>
            <person name="Wang J."/>
            <person name="Gui Y."/>
            <person name="Lee K.H."/>
            <person name="Betenbaugh M.J."/>
            <person name="Quake S.R."/>
            <person name="Famili I."/>
            <person name="Palsson B.O."/>
            <person name="Wang J."/>
        </authorList>
    </citation>
    <scope>NUCLEOTIDE SEQUENCE [LARGE SCALE GENOMIC DNA]</scope>
    <source>
        <strain evidence="11">CHO K1 cell line</strain>
    </source>
</reference>
<dbReference type="GO" id="GO:0004722">
    <property type="term" value="F:protein serine/threonine phosphatase activity"/>
    <property type="evidence" value="ECO:0007669"/>
    <property type="project" value="UniProtKB-EC"/>
</dbReference>
<keyword evidence="3" id="KW-0963">Cytoplasm</keyword>
<comment type="subcellular location">
    <subcellularLocation>
        <location evidence="1">Cytoplasm</location>
    </subcellularLocation>
</comment>
<evidence type="ECO:0000256" key="1">
    <source>
        <dbReference type="ARBA" id="ARBA00004496"/>
    </source>
</evidence>
<keyword evidence="5" id="KW-0904">Protein phosphatase</keyword>
<dbReference type="InParanoid" id="G3GWW8"/>
<dbReference type="AlphaFoldDB" id="G3GWW8"/>
<dbReference type="InterPro" id="IPR020422">
    <property type="entry name" value="TYR_PHOSPHATASE_DUAL_dom"/>
</dbReference>
<name>G3GWW8_CRIGR</name>
<evidence type="ECO:0000313" key="10">
    <source>
        <dbReference type="EMBL" id="EGV99231.1"/>
    </source>
</evidence>
<proteinExistence type="inferred from homology"/>
<keyword evidence="4" id="KW-0378">Hydrolase</keyword>
<feature type="domain" description="Tyrosine-protein phosphatase" evidence="9">
    <location>
        <begin position="21"/>
        <end position="133"/>
    </location>
</feature>
<sequence length="197" mass="22871">MLEWKSNTSIPALEKEYGRPVSGKAALNTQKEDKEEFTFLSYSRQCTELHCDMDRNCGKERYLIRGLILLPVSKLSWFYSLAGVSRSVTLVIAYIMTVTDFGWEDALHTVRAGRSCANPNLGFQRQLQEFEKYEVHQYRQWLKEEYGENPLRDAEEAKSILGKYKEQGRMEPRPSTRRWSSFSALSPLTCNNYTTET</sequence>
<dbReference type="SUPFAM" id="SSF52799">
    <property type="entry name" value="(Phosphotyrosine protein) phosphatases II"/>
    <property type="match status" value="1"/>
</dbReference>
<comment type="catalytic activity">
    <reaction evidence="8">
        <text>O-phospho-L-tyrosyl-[protein] + H2O = L-tyrosyl-[protein] + phosphate</text>
        <dbReference type="Rhea" id="RHEA:10684"/>
        <dbReference type="Rhea" id="RHEA-COMP:10136"/>
        <dbReference type="Rhea" id="RHEA-COMP:20101"/>
        <dbReference type="ChEBI" id="CHEBI:15377"/>
        <dbReference type="ChEBI" id="CHEBI:43474"/>
        <dbReference type="ChEBI" id="CHEBI:46858"/>
        <dbReference type="ChEBI" id="CHEBI:61978"/>
        <dbReference type="EC" id="3.1.3.48"/>
    </reaction>
</comment>
<dbReference type="STRING" id="10029.G3GWW8"/>
<dbReference type="InterPro" id="IPR000340">
    <property type="entry name" value="Dual-sp_phosphatase_cat-dom"/>
</dbReference>
<protein>
    <submittedName>
        <fullName evidence="10">Dual specificity protein phosphatase 22</fullName>
    </submittedName>
</protein>
<dbReference type="InterPro" id="IPR029021">
    <property type="entry name" value="Prot-tyrosine_phosphatase-like"/>
</dbReference>
<dbReference type="Pfam" id="PF00782">
    <property type="entry name" value="DSPc"/>
    <property type="match status" value="1"/>
</dbReference>
<evidence type="ECO:0000259" key="9">
    <source>
        <dbReference type="SMART" id="SM00195"/>
    </source>
</evidence>
<dbReference type="GO" id="GO:0005886">
    <property type="term" value="C:plasma membrane"/>
    <property type="evidence" value="ECO:0007669"/>
    <property type="project" value="TreeGrafter"/>
</dbReference>
<dbReference type="Gene3D" id="3.90.190.10">
    <property type="entry name" value="Protein tyrosine phosphatase superfamily"/>
    <property type="match status" value="1"/>
</dbReference>
<dbReference type="GO" id="GO:0004725">
    <property type="term" value="F:protein tyrosine phosphatase activity"/>
    <property type="evidence" value="ECO:0007669"/>
    <property type="project" value="UniProtKB-EC"/>
</dbReference>
<comment type="similarity">
    <text evidence="2">Belongs to the protein-tyrosine phosphatase family. Non-receptor class dual specificity subfamily.</text>
</comment>
<evidence type="ECO:0000256" key="6">
    <source>
        <dbReference type="ARBA" id="ARBA00047761"/>
    </source>
</evidence>
<evidence type="ECO:0000313" key="11">
    <source>
        <dbReference type="Proteomes" id="UP000001075"/>
    </source>
</evidence>
<comment type="catalytic activity">
    <reaction evidence="7">
        <text>O-phospho-L-threonyl-[protein] + H2O = L-threonyl-[protein] + phosphate</text>
        <dbReference type="Rhea" id="RHEA:47004"/>
        <dbReference type="Rhea" id="RHEA-COMP:11060"/>
        <dbReference type="Rhea" id="RHEA-COMP:11605"/>
        <dbReference type="ChEBI" id="CHEBI:15377"/>
        <dbReference type="ChEBI" id="CHEBI:30013"/>
        <dbReference type="ChEBI" id="CHEBI:43474"/>
        <dbReference type="ChEBI" id="CHEBI:61977"/>
        <dbReference type="EC" id="3.1.3.16"/>
    </reaction>
</comment>
<dbReference type="eggNOG" id="KOG1716">
    <property type="taxonomic scope" value="Eukaryota"/>
</dbReference>
<dbReference type="GO" id="GO:0005829">
    <property type="term" value="C:cytosol"/>
    <property type="evidence" value="ECO:0007669"/>
    <property type="project" value="TreeGrafter"/>
</dbReference>
<dbReference type="Proteomes" id="UP000001075">
    <property type="component" value="Unassembled WGS sequence"/>
</dbReference>
<evidence type="ECO:0000256" key="2">
    <source>
        <dbReference type="ARBA" id="ARBA00008601"/>
    </source>
</evidence>
<evidence type="ECO:0000256" key="4">
    <source>
        <dbReference type="ARBA" id="ARBA00022801"/>
    </source>
</evidence>
<dbReference type="SMART" id="SM00195">
    <property type="entry name" value="DSPc"/>
    <property type="match status" value="1"/>
</dbReference>
<evidence type="ECO:0000256" key="3">
    <source>
        <dbReference type="ARBA" id="ARBA00022490"/>
    </source>
</evidence>
<dbReference type="EMBL" id="JH000056">
    <property type="protein sequence ID" value="EGV99231.1"/>
    <property type="molecule type" value="Genomic_DNA"/>
</dbReference>
<dbReference type="PANTHER" id="PTHR45948">
    <property type="entry name" value="DUAL SPECIFICITY PROTEIN PHOSPHATASE DDB_G0269404-RELATED"/>
    <property type="match status" value="1"/>
</dbReference>
<evidence type="ECO:0000256" key="5">
    <source>
        <dbReference type="ARBA" id="ARBA00022912"/>
    </source>
</evidence>
<accession>G3GWW8</accession>
<dbReference type="PaxDb" id="10029-XP_007621052.1"/>
<dbReference type="GO" id="GO:0007165">
    <property type="term" value="P:signal transduction"/>
    <property type="evidence" value="ECO:0007669"/>
    <property type="project" value="TreeGrafter"/>
</dbReference>
<dbReference type="PANTHER" id="PTHR45948:SF3">
    <property type="entry name" value="DUAL SPECIFICITY PROTEIN PHOSPHATASE 22"/>
    <property type="match status" value="1"/>
</dbReference>
<gene>
    <name evidence="10" type="ORF">I79_002253</name>
</gene>
<comment type="catalytic activity">
    <reaction evidence="6">
        <text>O-phospho-L-seryl-[protein] + H2O = L-seryl-[protein] + phosphate</text>
        <dbReference type="Rhea" id="RHEA:20629"/>
        <dbReference type="Rhea" id="RHEA-COMP:9863"/>
        <dbReference type="Rhea" id="RHEA-COMP:11604"/>
        <dbReference type="ChEBI" id="CHEBI:15377"/>
        <dbReference type="ChEBI" id="CHEBI:29999"/>
        <dbReference type="ChEBI" id="CHEBI:43474"/>
        <dbReference type="ChEBI" id="CHEBI:83421"/>
        <dbReference type="EC" id="3.1.3.16"/>
    </reaction>
</comment>